<evidence type="ECO:0000259" key="5">
    <source>
        <dbReference type="PROSITE" id="PS51720"/>
    </source>
</evidence>
<dbReference type="PROSITE" id="PS51720">
    <property type="entry name" value="G_AIG1"/>
    <property type="match status" value="1"/>
</dbReference>
<keyword evidence="3" id="KW-0342">GTP-binding</keyword>
<evidence type="ECO:0000256" key="3">
    <source>
        <dbReference type="ARBA" id="ARBA00023134"/>
    </source>
</evidence>
<evidence type="ECO:0000256" key="2">
    <source>
        <dbReference type="ARBA" id="ARBA00022741"/>
    </source>
</evidence>
<dbReference type="PANTHER" id="PTHR10903">
    <property type="entry name" value="GTPASE, IMAP FAMILY MEMBER-RELATED"/>
    <property type="match status" value="1"/>
</dbReference>
<name>A0ABD1Z6A2_9MARC</name>
<dbReference type="AlphaFoldDB" id="A0ABD1Z6A2"/>
<keyword evidence="7" id="KW-1185">Reference proteome</keyword>
<protein>
    <recommendedName>
        <fullName evidence="5">AIG1-type G domain-containing protein</fullName>
    </recommendedName>
</protein>
<reference evidence="6 7" key="1">
    <citation type="submission" date="2024-09" db="EMBL/GenBank/DDBJ databases">
        <title>Chromosome-scale assembly of Riccia fluitans.</title>
        <authorList>
            <person name="Paukszto L."/>
            <person name="Sawicki J."/>
            <person name="Karawczyk K."/>
            <person name="Piernik-Szablinska J."/>
            <person name="Szczecinska M."/>
            <person name="Mazdziarz M."/>
        </authorList>
    </citation>
    <scope>NUCLEOTIDE SEQUENCE [LARGE SCALE GENOMIC DNA]</scope>
    <source>
        <strain evidence="6">Rf_01</strain>
        <tissue evidence="6">Aerial parts of the thallus</tissue>
    </source>
</reference>
<dbReference type="InterPro" id="IPR045058">
    <property type="entry name" value="GIMA/IAN/Toc"/>
</dbReference>
<comment type="caution">
    <text evidence="6">The sequence shown here is derived from an EMBL/GenBank/DDBJ whole genome shotgun (WGS) entry which is preliminary data.</text>
</comment>
<sequence length="347" mass="38802">MGGEENGFIMGGSELGDDWELAASPTTLVLVGRTGNGKSATGNSILGKRVFISKSSPSAVTSTCELQSTTRHDGRCIRVVDTPGLFDPAQPPEFIMEEIIKCLHLAKDGVHGLLLVLASRNRFTPEEEAAVETIQTIFGDKVVNYMIVLFTGGDDLEESGQTLDDYLSEGAPEFLKSFVKKCGNRKILFDNKTKDKSAKELQVSELMNLIDDMVAANGGIPYTTDLFKEAQELAARKQESGLLRPAGGYLTKDFQLMKEQLEKTYKEQLDQFKVMVEDRIRQSGENLERKLMVEMEAREEIERTARMDKEKAEADIRALREALERANKEREEFMEQMKNHSSKCTIL</sequence>
<keyword evidence="2" id="KW-0547">Nucleotide-binding</keyword>
<keyword evidence="4" id="KW-0175">Coiled coil</keyword>
<dbReference type="Gene3D" id="3.40.50.300">
    <property type="entry name" value="P-loop containing nucleotide triphosphate hydrolases"/>
    <property type="match status" value="1"/>
</dbReference>
<evidence type="ECO:0000256" key="4">
    <source>
        <dbReference type="SAM" id="Coils"/>
    </source>
</evidence>
<gene>
    <name evidence="6" type="ORF">R1flu_010892</name>
</gene>
<evidence type="ECO:0000313" key="7">
    <source>
        <dbReference type="Proteomes" id="UP001605036"/>
    </source>
</evidence>
<evidence type="ECO:0000256" key="1">
    <source>
        <dbReference type="ARBA" id="ARBA00008535"/>
    </source>
</evidence>
<dbReference type="Pfam" id="PF04548">
    <property type="entry name" value="AIG1"/>
    <property type="match status" value="1"/>
</dbReference>
<proteinExistence type="inferred from homology"/>
<feature type="domain" description="AIG1-type G" evidence="5">
    <location>
        <begin position="23"/>
        <end position="231"/>
    </location>
</feature>
<dbReference type="CDD" id="cd01852">
    <property type="entry name" value="AIG1"/>
    <property type="match status" value="1"/>
</dbReference>
<dbReference type="PANTHER" id="PTHR10903:SF184">
    <property type="entry name" value="GTP-BINDING PROTEIN A"/>
    <property type="match status" value="1"/>
</dbReference>
<dbReference type="SUPFAM" id="SSF52540">
    <property type="entry name" value="P-loop containing nucleoside triphosphate hydrolases"/>
    <property type="match status" value="1"/>
</dbReference>
<dbReference type="Proteomes" id="UP001605036">
    <property type="component" value="Unassembled WGS sequence"/>
</dbReference>
<dbReference type="GO" id="GO:0005525">
    <property type="term" value="F:GTP binding"/>
    <property type="evidence" value="ECO:0007669"/>
    <property type="project" value="UniProtKB-KW"/>
</dbReference>
<evidence type="ECO:0000313" key="6">
    <source>
        <dbReference type="EMBL" id="KAL2643305.1"/>
    </source>
</evidence>
<dbReference type="InterPro" id="IPR027417">
    <property type="entry name" value="P-loop_NTPase"/>
</dbReference>
<comment type="similarity">
    <text evidence="1">Belongs to the TRAFAC class TrmE-Era-EngA-EngB-Septin-like GTPase superfamily. AIG1/Toc34/Toc159-like paraseptin GTPase family. IAN subfamily.</text>
</comment>
<feature type="coiled-coil region" evidence="4">
    <location>
        <begin position="302"/>
        <end position="343"/>
    </location>
</feature>
<dbReference type="FunFam" id="3.40.50.300:FF:000840">
    <property type="entry name" value="Immune-associated nucleotide-binding protein 9"/>
    <property type="match status" value="1"/>
</dbReference>
<organism evidence="6 7">
    <name type="scientific">Riccia fluitans</name>
    <dbReference type="NCBI Taxonomy" id="41844"/>
    <lineage>
        <taxon>Eukaryota</taxon>
        <taxon>Viridiplantae</taxon>
        <taxon>Streptophyta</taxon>
        <taxon>Embryophyta</taxon>
        <taxon>Marchantiophyta</taxon>
        <taxon>Marchantiopsida</taxon>
        <taxon>Marchantiidae</taxon>
        <taxon>Marchantiales</taxon>
        <taxon>Ricciaceae</taxon>
        <taxon>Riccia</taxon>
    </lineage>
</organism>
<dbReference type="EMBL" id="JBHFFA010000002">
    <property type="protein sequence ID" value="KAL2643305.1"/>
    <property type="molecule type" value="Genomic_DNA"/>
</dbReference>
<accession>A0ABD1Z6A2</accession>
<dbReference type="InterPro" id="IPR006703">
    <property type="entry name" value="G_AIG1"/>
</dbReference>